<evidence type="ECO:0000313" key="3">
    <source>
        <dbReference type="Proteomes" id="UP000518887"/>
    </source>
</evidence>
<dbReference type="RefSeq" id="WP_184661536.1">
    <property type="nucleotide sequence ID" value="NZ_CP031518.1"/>
</dbReference>
<keyword evidence="3" id="KW-1185">Reference proteome</keyword>
<reference evidence="2 3" key="1">
    <citation type="submission" date="2020-08" db="EMBL/GenBank/DDBJ databases">
        <title>Genomic Encyclopedia of Type Strains, Phase IV (KMG-IV): sequencing the most valuable type-strain genomes for metagenomic binning, comparative biology and taxonomic classification.</title>
        <authorList>
            <person name="Goeker M."/>
        </authorList>
    </citation>
    <scope>NUCLEOTIDE SEQUENCE [LARGE SCALE GENOMIC DNA]</scope>
    <source>
        <strain evidence="2 3">DSM 103462</strain>
    </source>
</reference>
<sequence length="183" mass="18956">MTNEEFKSVLAKNGVSAEDIEKATAKFDIEKVEGIFDAASTPREAFENCKKFYPQLDVEEAIKQMDFVMSQFEAATKGEMTEGAVELSEEELDMVSAAGLFGLNWKKIGAGIVGGLLGAVPGLVVGALAGGVTGFFMGGPAGGSAGLIAGASLGAAAGFFIGYKAGVNVYEGKDCFDWSSLQA</sequence>
<accession>A0A7W8GBP7</accession>
<organism evidence="2 3">
    <name type="scientific">Treponema ruminis</name>
    <dbReference type="NCBI Taxonomy" id="744515"/>
    <lineage>
        <taxon>Bacteria</taxon>
        <taxon>Pseudomonadati</taxon>
        <taxon>Spirochaetota</taxon>
        <taxon>Spirochaetia</taxon>
        <taxon>Spirochaetales</taxon>
        <taxon>Treponemataceae</taxon>
        <taxon>Treponema</taxon>
    </lineage>
</organism>
<dbReference type="AlphaFoldDB" id="A0A7W8GBP7"/>
<keyword evidence="1" id="KW-0472">Membrane</keyword>
<dbReference type="Proteomes" id="UP000518887">
    <property type="component" value="Unassembled WGS sequence"/>
</dbReference>
<name>A0A7W8GBP7_9SPIR</name>
<keyword evidence="1" id="KW-0812">Transmembrane</keyword>
<protein>
    <submittedName>
        <fullName evidence="2">Uncharacterized protein</fullName>
    </submittedName>
</protein>
<feature type="transmembrane region" description="Helical" evidence="1">
    <location>
        <begin position="112"/>
        <end position="137"/>
    </location>
</feature>
<proteinExistence type="predicted"/>
<comment type="caution">
    <text evidence="2">The sequence shown here is derived from an EMBL/GenBank/DDBJ whole genome shotgun (WGS) entry which is preliminary data.</text>
</comment>
<keyword evidence="1" id="KW-1133">Transmembrane helix</keyword>
<gene>
    <name evidence="2" type="ORF">HNP76_002766</name>
</gene>
<evidence type="ECO:0000313" key="2">
    <source>
        <dbReference type="EMBL" id="MBB5227367.1"/>
    </source>
</evidence>
<dbReference type="EMBL" id="JACHFQ010000010">
    <property type="protein sequence ID" value="MBB5227367.1"/>
    <property type="molecule type" value="Genomic_DNA"/>
</dbReference>
<feature type="transmembrane region" description="Helical" evidence="1">
    <location>
        <begin position="143"/>
        <end position="163"/>
    </location>
</feature>
<evidence type="ECO:0000256" key="1">
    <source>
        <dbReference type="SAM" id="Phobius"/>
    </source>
</evidence>